<name>A0A7W9PHX8_9NOCA</name>
<dbReference type="InterPro" id="IPR036388">
    <property type="entry name" value="WH-like_DNA-bd_sf"/>
</dbReference>
<keyword evidence="2" id="KW-0805">Transcription regulation</keyword>
<evidence type="ECO:0000256" key="1">
    <source>
        <dbReference type="ARBA" id="ARBA00022553"/>
    </source>
</evidence>
<dbReference type="GO" id="GO:0000976">
    <property type="term" value="F:transcription cis-regulatory region binding"/>
    <property type="evidence" value="ECO:0007669"/>
    <property type="project" value="TreeGrafter"/>
</dbReference>
<gene>
    <name evidence="9" type="ORF">BJY24_004856</name>
</gene>
<evidence type="ECO:0000313" key="10">
    <source>
        <dbReference type="Proteomes" id="UP000540412"/>
    </source>
</evidence>
<dbReference type="InterPro" id="IPR039420">
    <property type="entry name" value="WalR-like"/>
</dbReference>
<evidence type="ECO:0000256" key="6">
    <source>
        <dbReference type="PROSITE-ProRule" id="PRU01091"/>
    </source>
</evidence>
<feature type="DNA-binding region" description="OmpR/PhoB-type" evidence="6">
    <location>
        <begin position="171"/>
        <end position="265"/>
    </location>
</feature>
<feature type="domain" description="Response regulatory" evidence="7">
    <location>
        <begin position="34"/>
        <end position="160"/>
    </location>
</feature>
<dbReference type="PANTHER" id="PTHR48111">
    <property type="entry name" value="REGULATOR OF RPOS"/>
    <property type="match status" value="1"/>
</dbReference>
<evidence type="ECO:0000256" key="4">
    <source>
        <dbReference type="ARBA" id="ARBA00023163"/>
    </source>
</evidence>
<evidence type="ECO:0000256" key="5">
    <source>
        <dbReference type="PROSITE-ProRule" id="PRU00169"/>
    </source>
</evidence>
<comment type="caution">
    <text evidence="9">The sequence shown here is derived from an EMBL/GenBank/DDBJ whole genome shotgun (WGS) entry which is preliminary data.</text>
</comment>
<reference evidence="9 10" key="1">
    <citation type="submission" date="2020-08" db="EMBL/GenBank/DDBJ databases">
        <title>Sequencing the genomes of 1000 actinobacteria strains.</title>
        <authorList>
            <person name="Klenk H.-P."/>
        </authorList>
    </citation>
    <scope>NUCLEOTIDE SEQUENCE [LARGE SCALE GENOMIC DNA]</scope>
    <source>
        <strain evidence="9 10">DSM 43582</strain>
    </source>
</reference>
<sequence>MGGGTVCRDVQVCSGERLMTNMPGVDTHRTASPRVLVADDNPLIRDVVRIHLERDALAVVEASDGNTAMEVLNGCPDAAEGDRDLIDLAVIDVCIPGRNGIDVCRAIRAGSHRPDLPIILISGLGVQDRHRVIGLEAGADDYVAKPFSPRELALRVGAVLRRSRPPAGAVGAELCAGGIRVSPDTRAVLVDGVRVHLTAREYQLLEFLLRYPYRVFSRGELLARVWGWEYGDLSTVTVHVKRLRAKLGAHHRISTVWGRGYSWGRDEAIDVAAQ</sequence>
<dbReference type="InterPro" id="IPR001867">
    <property type="entry name" value="OmpR/PhoB-type_DNA-bd"/>
</dbReference>
<evidence type="ECO:0000259" key="7">
    <source>
        <dbReference type="PROSITE" id="PS50110"/>
    </source>
</evidence>
<keyword evidence="1 5" id="KW-0597">Phosphoprotein</keyword>
<dbReference type="Gene3D" id="1.10.10.10">
    <property type="entry name" value="Winged helix-like DNA-binding domain superfamily/Winged helix DNA-binding domain"/>
    <property type="match status" value="1"/>
</dbReference>
<feature type="modified residue" description="4-aspartylphosphate" evidence="5">
    <location>
        <position position="92"/>
    </location>
</feature>
<proteinExistence type="predicted"/>
<accession>A0A7W9PHX8</accession>
<keyword evidence="10" id="KW-1185">Reference proteome</keyword>
<dbReference type="GO" id="GO:0000156">
    <property type="term" value="F:phosphorelay response regulator activity"/>
    <property type="evidence" value="ECO:0007669"/>
    <property type="project" value="TreeGrafter"/>
</dbReference>
<dbReference type="PROSITE" id="PS51755">
    <property type="entry name" value="OMPR_PHOB"/>
    <property type="match status" value="1"/>
</dbReference>
<evidence type="ECO:0000256" key="2">
    <source>
        <dbReference type="ARBA" id="ARBA00023015"/>
    </source>
</evidence>
<dbReference type="GO" id="GO:0006355">
    <property type="term" value="P:regulation of DNA-templated transcription"/>
    <property type="evidence" value="ECO:0007669"/>
    <property type="project" value="InterPro"/>
</dbReference>
<dbReference type="Pfam" id="PF00072">
    <property type="entry name" value="Response_reg"/>
    <property type="match status" value="1"/>
</dbReference>
<dbReference type="PROSITE" id="PS50110">
    <property type="entry name" value="RESPONSE_REGULATORY"/>
    <property type="match status" value="1"/>
</dbReference>
<dbReference type="EMBL" id="JACHIT010000002">
    <property type="protein sequence ID" value="MBB5915944.1"/>
    <property type="molecule type" value="Genomic_DNA"/>
</dbReference>
<dbReference type="SMART" id="SM00862">
    <property type="entry name" value="Trans_reg_C"/>
    <property type="match status" value="1"/>
</dbReference>
<dbReference type="SMART" id="SM00448">
    <property type="entry name" value="REC"/>
    <property type="match status" value="1"/>
</dbReference>
<feature type="domain" description="OmpR/PhoB-type" evidence="8">
    <location>
        <begin position="171"/>
        <end position="265"/>
    </location>
</feature>
<dbReference type="PANTHER" id="PTHR48111:SF4">
    <property type="entry name" value="DNA-BINDING DUAL TRANSCRIPTIONAL REGULATOR OMPR"/>
    <property type="match status" value="1"/>
</dbReference>
<dbReference type="Gene3D" id="6.10.250.690">
    <property type="match status" value="1"/>
</dbReference>
<dbReference type="SUPFAM" id="SSF52172">
    <property type="entry name" value="CheY-like"/>
    <property type="match status" value="1"/>
</dbReference>
<keyword evidence="4" id="KW-0804">Transcription</keyword>
<evidence type="ECO:0000259" key="8">
    <source>
        <dbReference type="PROSITE" id="PS51755"/>
    </source>
</evidence>
<dbReference type="GO" id="GO:0005829">
    <property type="term" value="C:cytosol"/>
    <property type="evidence" value="ECO:0007669"/>
    <property type="project" value="TreeGrafter"/>
</dbReference>
<evidence type="ECO:0000256" key="3">
    <source>
        <dbReference type="ARBA" id="ARBA00023125"/>
    </source>
</evidence>
<dbReference type="Gene3D" id="3.40.50.2300">
    <property type="match status" value="1"/>
</dbReference>
<organism evidence="9 10">
    <name type="scientific">Nocardia transvalensis</name>
    <dbReference type="NCBI Taxonomy" id="37333"/>
    <lineage>
        <taxon>Bacteria</taxon>
        <taxon>Bacillati</taxon>
        <taxon>Actinomycetota</taxon>
        <taxon>Actinomycetes</taxon>
        <taxon>Mycobacteriales</taxon>
        <taxon>Nocardiaceae</taxon>
        <taxon>Nocardia</taxon>
    </lineage>
</organism>
<dbReference type="CDD" id="cd00383">
    <property type="entry name" value="trans_reg_C"/>
    <property type="match status" value="1"/>
</dbReference>
<dbReference type="InterPro" id="IPR001789">
    <property type="entry name" value="Sig_transdc_resp-reg_receiver"/>
</dbReference>
<dbReference type="AlphaFoldDB" id="A0A7W9PHX8"/>
<dbReference type="InterPro" id="IPR011006">
    <property type="entry name" value="CheY-like_superfamily"/>
</dbReference>
<evidence type="ECO:0000313" key="9">
    <source>
        <dbReference type="EMBL" id="MBB5915944.1"/>
    </source>
</evidence>
<keyword evidence="3 6" id="KW-0238">DNA-binding</keyword>
<protein>
    <submittedName>
        <fullName evidence="9">DNA-binding response OmpR family regulator</fullName>
    </submittedName>
</protein>
<dbReference type="Proteomes" id="UP000540412">
    <property type="component" value="Unassembled WGS sequence"/>
</dbReference>
<dbReference type="Pfam" id="PF00486">
    <property type="entry name" value="Trans_reg_C"/>
    <property type="match status" value="1"/>
</dbReference>
<dbReference type="GO" id="GO:0032993">
    <property type="term" value="C:protein-DNA complex"/>
    <property type="evidence" value="ECO:0007669"/>
    <property type="project" value="TreeGrafter"/>
</dbReference>